<organism evidence="1">
    <name type="scientific">marine metagenome</name>
    <dbReference type="NCBI Taxonomy" id="408172"/>
    <lineage>
        <taxon>unclassified sequences</taxon>
        <taxon>metagenomes</taxon>
        <taxon>ecological metagenomes</taxon>
    </lineage>
</organism>
<gene>
    <name evidence="1" type="ORF">METZ01_LOCUS167659</name>
</gene>
<accession>A0A382BLY9</accession>
<reference evidence="1" key="1">
    <citation type="submission" date="2018-05" db="EMBL/GenBank/DDBJ databases">
        <authorList>
            <person name="Lanie J.A."/>
            <person name="Ng W.-L."/>
            <person name="Kazmierczak K.M."/>
            <person name="Andrzejewski T.M."/>
            <person name="Davidsen T.M."/>
            <person name="Wayne K.J."/>
            <person name="Tettelin H."/>
            <person name="Glass J.I."/>
            <person name="Rusch D."/>
            <person name="Podicherti R."/>
            <person name="Tsui H.-C.T."/>
            <person name="Winkler M.E."/>
        </authorList>
    </citation>
    <scope>NUCLEOTIDE SEQUENCE</scope>
</reference>
<name>A0A382BLY9_9ZZZZ</name>
<dbReference type="AlphaFoldDB" id="A0A382BLY9"/>
<sequence length="123" mass="13811">MSYLSERFEVAIFALVGEGSIKQRLAEAYIEHLGDLDSKEFPSDLRQDFTVLYDALHRVNPGGKDSCVRASIRKMSVVEADVHAEMIVKLYSELLRNGRVNSPLSVVSKKEDKPLPRFLASVD</sequence>
<evidence type="ECO:0000313" key="1">
    <source>
        <dbReference type="EMBL" id="SVB14805.1"/>
    </source>
</evidence>
<dbReference type="EMBL" id="UINC01030424">
    <property type="protein sequence ID" value="SVB14805.1"/>
    <property type="molecule type" value="Genomic_DNA"/>
</dbReference>
<protein>
    <submittedName>
        <fullName evidence="1">Uncharacterized protein</fullName>
    </submittedName>
</protein>
<proteinExistence type="predicted"/>